<evidence type="ECO:0000256" key="6">
    <source>
        <dbReference type="ARBA" id="ARBA00023242"/>
    </source>
</evidence>
<feature type="compositionally biased region" description="Low complexity" evidence="7">
    <location>
        <begin position="508"/>
        <end position="521"/>
    </location>
</feature>
<dbReference type="GO" id="GO:0016251">
    <property type="term" value="F:RNA polymerase II general transcription initiation factor activity"/>
    <property type="evidence" value="ECO:0007669"/>
    <property type="project" value="TreeGrafter"/>
</dbReference>
<dbReference type="GO" id="GO:0003677">
    <property type="term" value="F:DNA binding"/>
    <property type="evidence" value="ECO:0007669"/>
    <property type="project" value="UniProtKB-KW"/>
</dbReference>
<dbReference type="GO" id="GO:0001096">
    <property type="term" value="F:TFIIF-class transcription factor complex binding"/>
    <property type="evidence" value="ECO:0007669"/>
    <property type="project" value="TreeGrafter"/>
</dbReference>
<protein>
    <submittedName>
        <fullName evidence="8">Uncharacterized protein</fullName>
    </submittedName>
</protein>
<dbReference type="GO" id="GO:0032968">
    <property type="term" value="P:positive regulation of transcription elongation by RNA polymerase II"/>
    <property type="evidence" value="ECO:0007669"/>
    <property type="project" value="InterPro"/>
</dbReference>
<keyword evidence="9" id="KW-1185">Reference proteome</keyword>
<dbReference type="AlphaFoldDB" id="A0A2R6NKU4"/>
<gene>
    <name evidence="8" type="ORF">PHLCEN_2v11224</name>
</gene>
<dbReference type="STRING" id="98765.A0A2R6NKU4"/>
<evidence type="ECO:0000256" key="5">
    <source>
        <dbReference type="ARBA" id="ARBA00023163"/>
    </source>
</evidence>
<dbReference type="EMBL" id="MLYV02001125">
    <property type="protein sequence ID" value="PSR72921.1"/>
    <property type="molecule type" value="Genomic_DNA"/>
</dbReference>
<feature type="region of interest" description="Disordered" evidence="7">
    <location>
        <begin position="1"/>
        <end position="82"/>
    </location>
</feature>
<comment type="caution">
    <text evidence="8">The sequence shown here is derived from an EMBL/GenBank/DDBJ whole genome shotgun (WGS) entry which is preliminary data.</text>
</comment>
<dbReference type="InterPro" id="IPR011039">
    <property type="entry name" value="TFIIF_interaction"/>
</dbReference>
<name>A0A2R6NKU4_9APHY</name>
<keyword evidence="6" id="KW-0539">Nucleus</keyword>
<dbReference type="PANTHER" id="PTHR13011:SF0">
    <property type="entry name" value="GENERAL TRANSCRIPTION FACTOR IIF SUBUNIT 1"/>
    <property type="match status" value="1"/>
</dbReference>
<keyword evidence="3" id="KW-0805">Transcription regulation</keyword>
<evidence type="ECO:0000256" key="7">
    <source>
        <dbReference type="SAM" id="MobiDB-lite"/>
    </source>
</evidence>
<feature type="compositionally biased region" description="Acidic residues" evidence="7">
    <location>
        <begin position="434"/>
        <end position="443"/>
    </location>
</feature>
<reference evidence="8 9" key="1">
    <citation type="submission" date="2018-02" db="EMBL/GenBank/DDBJ databases">
        <title>Genome sequence of the basidiomycete white-rot fungus Phlebia centrifuga.</title>
        <authorList>
            <person name="Granchi Z."/>
            <person name="Peng M."/>
            <person name="de Vries R.P."/>
            <person name="Hilden K."/>
            <person name="Makela M.R."/>
            <person name="Grigoriev I."/>
            <person name="Riley R."/>
        </authorList>
    </citation>
    <scope>NUCLEOTIDE SEQUENCE [LARGE SCALE GENOMIC DNA]</scope>
    <source>
        <strain evidence="8 9">FBCC195</strain>
    </source>
</reference>
<keyword evidence="4" id="KW-0238">DNA-binding</keyword>
<organism evidence="8 9">
    <name type="scientific">Hermanssonia centrifuga</name>
    <dbReference type="NCBI Taxonomy" id="98765"/>
    <lineage>
        <taxon>Eukaryota</taxon>
        <taxon>Fungi</taxon>
        <taxon>Dikarya</taxon>
        <taxon>Basidiomycota</taxon>
        <taxon>Agaricomycotina</taxon>
        <taxon>Agaricomycetes</taxon>
        <taxon>Polyporales</taxon>
        <taxon>Meruliaceae</taxon>
        <taxon>Hermanssonia</taxon>
    </lineage>
</organism>
<comment type="subcellular location">
    <subcellularLocation>
        <location evidence="1">Nucleus</location>
    </subcellularLocation>
</comment>
<keyword evidence="5" id="KW-0804">Transcription</keyword>
<dbReference type="InterPro" id="IPR008851">
    <property type="entry name" value="TFIIF-alpha"/>
</dbReference>
<dbReference type="GO" id="GO:0005674">
    <property type="term" value="C:transcription factor TFIIF complex"/>
    <property type="evidence" value="ECO:0007669"/>
    <property type="project" value="TreeGrafter"/>
</dbReference>
<feature type="compositionally biased region" description="Polar residues" evidence="7">
    <location>
        <begin position="331"/>
        <end position="344"/>
    </location>
</feature>
<dbReference type="SUPFAM" id="SSF50916">
    <property type="entry name" value="Rap30/74 interaction domains"/>
    <property type="match status" value="1"/>
</dbReference>
<feature type="compositionally biased region" description="Polar residues" evidence="7">
    <location>
        <begin position="26"/>
        <end position="35"/>
    </location>
</feature>
<feature type="compositionally biased region" description="Basic and acidic residues" evidence="7">
    <location>
        <begin position="415"/>
        <end position="433"/>
    </location>
</feature>
<sequence>MPPSASVLFHPKKKPQTAVKHESLKPSGSQDSVSAPSAPGTPLVSSPTPNQPATPKRPRAPRPKPATEVDATSAPPEGPFSEYRLLSSALNGWKYDVMKFDSRKPVDITTWSRPVKLNRKEARRDGRDGAMGAPAPQAVGPMLGPDGKPVIGMDGKVVMVDADGRPIRPGDQNGVNGASNGAGGAGGKGKDKEKVSAAKKKFQKKTKQVFLVPDAVRQLRKEERYPWVMEDGSGKEVWLGSMEEVSKAETQAMFMPAANDIFKFVPAHRWYKFQKKPNYHIPNLEEAESLMTQIQKNKDPERWLLRKRNGQGPSDATVAMFKSEREGSIVPSGSSLVHSASQSLGPGGRRLRMVDSGIDGLFGDDDEEGVDNKRRRKRQYGAEGDLDELDFEEGFADDEEKPDVEEADDEEAKELEERLKREYKTANKTREGYIDESDEEEDITQLTGAGKDMRKLMKKLEKNTAYDDSDDEKNPYASSEEEPEEEIPISPQGPAIIPPEPKPGSRSTSQAPATQPGAAGAKTPSSSIALPTPKAEPGSRATSPVPMPGHGGHSVVAKRATSPKAPKLKPNGTSRAGSPLAGASRPTSPVGSPPGLSESLPAVQSPNVAGKPSNKRKAEEGGQAGAAKPKKRKAQPGAAVNGELEDWMLVEWLKQTPNASTRDCIQYFTPYLTTEEKKQNFTKLVKEVAQLKGGVLVLRNSYRGSVGPSSPAATVVAE</sequence>
<dbReference type="OrthoDB" id="76676at2759"/>
<dbReference type="PANTHER" id="PTHR13011">
    <property type="entry name" value="TFIIF-ALPHA"/>
    <property type="match status" value="1"/>
</dbReference>
<evidence type="ECO:0000256" key="1">
    <source>
        <dbReference type="ARBA" id="ARBA00004123"/>
    </source>
</evidence>
<evidence type="ECO:0000256" key="4">
    <source>
        <dbReference type="ARBA" id="ARBA00023125"/>
    </source>
</evidence>
<accession>A0A2R6NKU4</accession>
<dbReference type="GO" id="GO:0006367">
    <property type="term" value="P:transcription initiation at RNA polymerase II promoter"/>
    <property type="evidence" value="ECO:0007669"/>
    <property type="project" value="InterPro"/>
</dbReference>
<comment type="similarity">
    <text evidence="2">Belongs to the TFIIF alpha subunit family.</text>
</comment>
<evidence type="ECO:0000313" key="8">
    <source>
        <dbReference type="EMBL" id="PSR72921.1"/>
    </source>
</evidence>
<feature type="region of interest" description="Disordered" evidence="7">
    <location>
        <begin position="122"/>
        <end position="142"/>
    </location>
</feature>
<feature type="compositionally biased region" description="Acidic residues" evidence="7">
    <location>
        <begin position="384"/>
        <end position="414"/>
    </location>
</feature>
<dbReference type="Proteomes" id="UP000186601">
    <property type="component" value="Unassembled WGS sequence"/>
</dbReference>
<evidence type="ECO:0000256" key="2">
    <source>
        <dbReference type="ARBA" id="ARBA00005249"/>
    </source>
</evidence>
<proteinExistence type="inferred from homology"/>
<evidence type="ECO:0000313" key="9">
    <source>
        <dbReference type="Proteomes" id="UP000186601"/>
    </source>
</evidence>
<feature type="region of interest" description="Disordered" evidence="7">
    <location>
        <begin position="167"/>
        <end position="199"/>
    </location>
</feature>
<feature type="compositionally biased region" description="Basic and acidic residues" evidence="7">
    <location>
        <begin position="451"/>
        <end position="465"/>
    </location>
</feature>
<evidence type="ECO:0000256" key="3">
    <source>
        <dbReference type="ARBA" id="ARBA00023015"/>
    </source>
</evidence>
<feature type="region of interest" description="Disordered" evidence="7">
    <location>
        <begin position="329"/>
        <end position="641"/>
    </location>
</feature>